<reference evidence="1 2" key="1">
    <citation type="journal article" date="2020" name="bioRxiv">
        <title>Sequence and annotation of 42 cannabis genomes reveals extensive copy number variation in cannabinoid synthesis and pathogen resistance genes.</title>
        <authorList>
            <person name="Mckernan K.J."/>
            <person name="Helbert Y."/>
            <person name="Kane L.T."/>
            <person name="Ebling H."/>
            <person name="Zhang L."/>
            <person name="Liu B."/>
            <person name="Eaton Z."/>
            <person name="Mclaughlin S."/>
            <person name="Kingan S."/>
            <person name="Baybayan P."/>
            <person name="Concepcion G."/>
            <person name="Jordan M."/>
            <person name="Riva A."/>
            <person name="Barbazuk W."/>
            <person name="Harkins T."/>
        </authorList>
    </citation>
    <scope>NUCLEOTIDE SEQUENCE [LARGE SCALE GENOMIC DNA]</scope>
    <source>
        <strain evidence="2">cv. Jamaican Lion 4</strain>
        <tissue evidence="1">Leaf</tissue>
    </source>
</reference>
<organism evidence="1 2">
    <name type="scientific">Cannabis sativa</name>
    <name type="common">Hemp</name>
    <name type="synonym">Marijuana</name>
    <dbReference type="NCBI Taxonomy" id="3483"/>
    <lineage>
        <taxon>Eukaryota</taxon>
        <taxon>Viridiplantae</taxon>
        <taxon>Streptophyta</taxon>
        <taxon>Embryophyta</taxon>
        <taxon>Tracheophyta</taxon>
        <taxon>Spermatophyta</taxon>
        <taxon>Magnoliopsida</taxon>
        <taxon>eudicotyledons</taxon>
        <taxon>Gunneridae</taxon>
        <taxon>Pentapetalae</taxon>
        <taxon>rosids</taxon>
        <taxon>fabids</taxon>
        <taxon>Rosales</taxon>
        <taxon>Cannabaceae</taxon>
        <taxon>Cannabis</taxon>
    </lineage>
</organism>
<sequence length="154" mass="17119">MWLNSVGARFNGSAGGAVSSFRKRAENVRKINRKVSPQEASSIARNLYDVIKEHGPLTIPKASSFLCQLQKLGVDLVDDSGVGVINSKTHMKLLLKWMRGRKMLKLWSTGVGSSKKFLLSTLPEDPKVTQIRSDMEVKIQHKKPSSSKGKKKTR</sequence>
<gene>
    <name evidence="1" type="ORF">F8388_022504</name>
</gene>
<protein>
    <submittedName>
        <fullName evidence="1">Uncharacterized protein</fullName>
    </submittedName>
</protein>
<name>A0A7J6EWM8_CANSA</name>
<evidence type="ECO:0000313" key="2">
    <source>
        <dbReference type="Proteomes" id="UP000525078"/>
    </source>
</evidence>
<dbReference type="EMBL" id="JAATIP010000181">
    <property type="protein sequence ID" value="KAF4362847.1"/>
    <property type="molecule type" value="Genomic_DNA"/>
</dbReference>
<accession>A0A7J6EWM8</accession>
<dbReference type="PANTHER" id="PTHR35110:SF1">
    <property type="entry name" value="EXPRESSED PROTEIN"/>
    <property type="match status" value="1"/>
</dbReference>
<dbReference type="Proteomes" id="UP000525078">
    <property type="component" value="Unassembled WGS sequence"/>
</dbReference>
<dbReference type="PANTHER" id="PTHR35110">
    <property type="entry name" value="EXPRESSED PROTEIN"/>
    <property type="match status" value="1"/>
</dbReference>
<dbReference type="AlphaFoldDB" id="A0A7J6EWM8"/>
<evidence type="ECO:0000313" key="1">
    <source>
        <dbReference type="EMBL" id="KAF4362847.1"/>
    </source>
</evidence>
<proteinExistence type="predicted"/>
<comment type="caution">
    <text evidence="1">The sequence shown here is derived from an EMBL/GenBank/DDBJ whole genome shotgun (WGS) entry which is preliminary data.</text>
</comment>